<dbReference type="Proteomes" id="UP000325577">
    <property type="component" value="Linkage Group LG0"/>
</dbReference>
<dbReference type="Gene3D" id="1.25.10.10">
    <property type="entry name" value="Leucine-rich Repeat Variant"/>
    <property type="match status" value="1"/>
</dbReference>
<dbReference type="GO" id="GO:0042138">
    <property type="term" value="P:meiotic DNA double-strand break formation"/>
    <property type="evidence" value="ECO:0007669"/>
    <property type="project" value="InterPro"/>
</dbReference>
<dbReference type="PANTHER" id="PTHR36379:SF1">
    <property type="entry name" value="PUTATIVE RECOMBINATION INITIATION DEFECT 1-RELATED"/>
    <property type="match status" value="1"/>
</dbReference>
<dbReference type="EMBL" id="CM018031">
    <property type="protein sequence ID" value="KAA8548338.1"/>
    <property type="molecule type" value="Genomic_DNA"/>
</dbReference>
<reference evidence="1 2" key="1">
    <citation type="submission" date="2019-09" db="EMBL/GenBank/DDBJ databases">
        <title>A chromosome-level genome assembly of the Chinese tupelo Nyssa sinensis.</title>
        <authorList>
            <person name="Yang X."/>
            <person name="Kang M."/>
            <person name="Yang Y."/>
            <person name="Xiong H."/>
            <person name="Wang M."/>
            <person name="Zhang Z."/>
            <person name="Wang Z."/>
            <person name="Wu H."/>
            <person name="Ma T."/>
            <person name="Liu J."/>
            <person name="Xi Z."/>
        </authorList>
    </citation>
    <scope>NUCLEOTIDE SEQUENCE [LARGE SCALE GENOMIC DNA]</scope>
    <source>
        <strain evidence="1">J267</strain>
        <tissue evidence="1">Leaf</tissue>
    </source>
</reference>
<dbReference type="SUPFAM" id="SSF48371">
    <property type="entry name" value="ARM repeat"/>
    <property type="match status" value="1"/>
</dbReference>
<organism evidence="1 2">
    <name type="scientific">Nyssa sinensis</name>
    <dbReference type="NCBI Taxonomy" id="561372"/>
    <lineage>
        <taxon>Eukaryota</taxon>
        <taxon>Viridiplantae</taxon>
        <taxon>Streptophyta</taxon>
        <taxon>Embryophyta</taxon>
        <taxon>Tracheophyta</taxon>
        <taxon>Spermatophyta</taxon>
        <taxon>Magnoliopsida</taxon>
        <taxon>eudicotyledons</taxon>
        <taxon>Gunneridae</taxon>
        <taxon>Pentapetalae</taxon>
        <taxon>asterids</taxon>
        <taxon>Cornales</taxon>
        <taxon>Nyssaceae</taxon>
        <taxon>Nyssa</taxon>
    </lineage>
</organism>
<name>A0A5J5BZD2_9ASTE</name>
<evidence type="ECO:0000313" key="1">
    <source>
        <dbReference type="EMBL" id="KAA8548338.1"/>
    </source>
</evidence>
<dbReference type="InterPro" id="IPR011989">
    <property type="entry name" value="ARM-like"/>
</dbReference>
<dbReference type="AlphaFoldDB" id="A0A5J5BZD2"/>
<accession>A0A5J5BZD2</accession>
<sequence length="302" mass="33648">MYFNESQQEEALEFIQDQNYSYTSHSSHQSPSSSCSQGHRSSLVLQTLEGGSICLLCFSNLVSCTKSPTVHVSYALSQLSQAISQPAFLQNLLTFHAHFFVSPLVHVLSSFDDEPIARQTTDLISELCSSGDSSMYGDFVARIADRLSSGALAWSRRQVYMGAKIPLVNYCLQVLDLLSTAEQAFRQRLAIGFTTLVPILRYVAEIPFHPVQTQTLKLIWNCVSNCHGIVSTSHIEELGLILTAMLKKQIDGETSMLPETFTCGLFNPCSSYEKSIFSWDFKFLSINSRCSKTCCFDLSKPL</sequence>
<protein>
    <submittedName>
        <fullName evidence="1">Uncharacterized protein</fullName>
    </submittedName>
</protein>
<gene>
    <name evidence="1" type="ORF">F0562_000022</name>
</gene>
<dbReference type="InterPro" id="IPR044968">
    <property type="entry name" value="PRD1"/>
</dbReference>
<keyword evidence="2" id="KW-1185">Reference proteome</keyword>
<dbReference type="InterPro" id="IPR016024">
    <property type="entry name" value="ARM-type_fold"/>
</dbReference>
<dbReference type="OrthoDB" id="2019943at2759"/>
<evidence type="ECO:0000313" key="2">
    <source>
        <dbReference type="Proteomes" id="UP000325577"/>
    </source>
</evidence>
<proteinExistence type="predicted"/>
<dbReference type="PANTHER" id="PTHR36379">
    <property type="entry name" value="PROTEIN PRD1"/>
    <property type="match status" value="1"/>
</dbReference>